<dbReference type="NCBIfam" id="TIGR00238">
    <property type="entry name" value="KamA family radical SAM protein"/>
    <property type="match status" value="1"/>
</dbReference>
<evidence type="ECO:0000256" key="8">
    <source>
        <dbReference type="ARBA" id="ARBA00023004"/>
    </source>
</evidence>
<dbReference type="RefSeq" id="WP_192623519.1">
    <property type="nucleotide sequence ID" value="NZ_JADBGG010000012.1"/>
</dbReference>
<dbReference type="InterPro" id="IPR003739">
    <property type="entry name" value="Lys_aminomutase/Glu_NH3_mut"/>
</dbReference>
<keyword evidence="5" id="KW-0949">S-adenosyl-L-methionine</keyword>
<accession>A0ABR9H3V7</accession>
<keyword evidence="7" id="KW-0663">Pyridoxal phosphate</keyword>
<comment type="cofactor">
    <cofactor evidence="1">
        <name>pyridoxal 5'-phosphate</name>
        <dbReference type="ChEBI" id="CHEBI:597326"/>
    </cofactor>
</comment>
<dbReference type="InterPro" id="IPR007197">
    <property type="entry name" value="rSAM"/>
</dbReference>
<reference evidence="11 12" key="1">
    <citation type="submission" date="2020-10" db="EMBL/GenBank/DDBJ databases">
        <title>Genomic Encyclopedia of Type Strains, Phase IV (KMG-IV): sequencing the most valuable type-strain genomes for metagenomic binning, comparative biology and taxonomic classification.</title>
        <authorList>
            <person name="Goeker M."/>
        </authorList>
    </citation>
    <scope>NUCLEOTIDE SEQUENCE [LARGE SCALE GENOMIC DNA]</scope>
    <source>
        <strain evidence="11 12">DSM 4194</strain>
    </source>
</reference>
<dbReference type="InterPro" id="IPR058240">
    <property type="entry name" value="rSAM_sf"/>
</dbReference>
<evidence type="ECO:0000256" key="7">
    <source>
        <dbReference type="ARBA" id="ARBA00022898"/>
    </source>
</evidence>
<gene>
    <name evidence="11" type="ORF">H4684_001869</name>
</gene>
<evidence type="ECO:0000256" key="4">
    <source>
        <dbReference type="ARBA" id="ARBA00022485"/>
    </source>
</evidence>
<dbReference type="Gene3D" id="6.10.140.1170">
    <property type="match status" value="1"/>
</dbReference>
<dbReference type="Pfam" id="PF04055">
    <property type="entry name" value="Radical_SAM"/>
    <property type="match status" value="1"/>
</dbReference>
<organism evidence="11 12">
    <name type="scientific">Desulfomicrobium macestii</name>
    <dbReference type="NCBI Taxonomy" id="90731"/>
    <lineage>
        <taxon>Bacteria</taxon>
        <taxon>Pseudomonadati</taxon>
        <taxon>Thermodesulfobacteriota</taxon>
        <taxon>Desulfovibrionia</taxon>
        <taxon>Desulfovibrionales</taxon>
        <taxon>Desulfomicrobiaceae</taxon>
        <taxon>Desulfomicrobium</taxon>
    </lineage>
</organism>
<dbReference type="GO" id="GO:0050066">
    <property type="term" value="F:L-lysine 2,3-aminomutase activity"/>
    <property type="evidence" value="ECO:0007669"/>
    <property type="project" value="UniProtKB-EC"/>
</dbReference>
<dbReference type="EC" id="5.4.3.2" evidence="11"/>
<comment type="similarity">
    <text evidence="3">Belongs to the radical SAM superfamily. KamA family.</text>
</comment>
<evidence type="ECO:0000256" key="9">
    <source>
        <dbReference type="ARBA" id="ARBA00023014"/>
    </source>
</evidence>
<evidence type="ECO:0000313" key="12">
    <source>
        <dbReference type="Proteomes" id="UP000639010"/>
    </source>
</evidence>
<keyword evidence="9" id="KW-0411">Iron-sulfur</keyword>
<dbReference type="SFLD" id="SFLDS00029">
    <property type="entry name" value="Radical_SAM"/>
    <property type="match status" value="1"/>
</dbReference>
<keyword evidence="11" id="KW-0413">Isomerase</keyword>
<evidence type="ECO:0000256" key="5">
    <source>
        <dbReference type="ARBA" id="ARBA00022691"/>
    </source>
</evidence>
<evidence type="ECO:0000256" key="3">
    <source>
        <dbReference type="ARBA" id="ARBA00008703"/>
    </source>
</evidence>
<feature type="domain" description="Radical SAM core" evidence="10">
    <location>
        <begin position="302"/>
        <end position="405"/>
    </location>
</feature>
<keyword evidence="8" id="KW-0408">Iron</keyword>
<dbReference type="Gene3D" id="3.20.20.70">
    <property type="entry name" value="Aldolase class I"/>
    <property type="match status" value="1"/>
</dbReference>
<dbReference type="PANTHER" id="PTHR30538">
    <property type="entry name" value="LYSINE 2,3-AMINOMUTASE-RELATED"/>
    <property type="match status" value="1"/>
</dbReference>
<dbReference type="SUPFAM" id="SSF102114">
    <property type="entry name" value="Radical SAM enzymes"/>
    <property type="match status" value="1"/>
</dbReference>
<dbReference type="SFLD" id="SFLDG01070">
    <property type="entry name" value="PLP-dependent"/>
    <property type="match status" value="1"/>
</dbReference>
<evidence type="ECO:0000256" key="6">
    <source>
        <dbReference type="ARBA" id="ARBA00022723"/>
    </source>
</evidence>
<keyword evidence="4" id="KW-0004">4Fe-4S</keyword>
<comment type="cofactor">
    <cofactor evidence="2">
        <name>[4Fe-4S] cluster</name>
        <dbReference type="ChEBI" id="CHEBI:49883"/>
    </cofactor>
</comment>
<dbReference type="Proteomes" id="UP000639010">
    <property type="component" value="Unassembled WGS sequence"/>
</dbReference>
<keyword evidence="6" id="KW-0479">Metal-binding</keyword>
<dbReference type="InterPro" id="IPR013785">
    <property type="entry name" value="Aldolase_TIM"/>
</dbReference>
<comment type="caution">
    <text evidence="11">The sequence shown here is derived from an EMBL/GenBank/DDBJ whole genome shotgun (WGS) entry which is preliminary data.</text>
</comment>
<dbReference type="PANTHER" id="PTHR30538:SF0">
    <property type="entry name" value="L-LYSINE 2,3-AMINOMUTASE AQ_1632-RELATED"/>
    <property type="match status" value="1"/>
</dbReference>
<evidence type="ECO:0000313" key="11">
    <source>
        <dbReference type="EMBL" id="MBE1425218.1"/>
    </source>
</evidence>
<evidence type="ECO:0000256" key="1">
    <source>
        <dbReference type="ARBA" id="ARBA00001933"/>
    </source>
</evidence>
<dbReference type="EMBL" id="JADBGG010000012">
    <property type="protein sequence ID" value="MBE1425218.1"/>
    <property type="molecule type" value="Genomic_DNA"/>
</dbReference>
<keyword evidence="12" id="KW-1185">Reference proteome</keyword>
<proteinExistence type="inferred from homology"/>
<sequence length="594" mass="67447">MNSSRWCADVFREDHRRVLASVQNAADLDAARKAFYHYVTERQYEIHFDEPEHSCFEMAVARDCARVLRSVLAGSSDARVGFSVTQALWDLSRGIARPDLSRAFFAEFSHLLHGLNGTPEGIGLDASALGDISGREAALIRSRELDRIWEGIEAAMARYQSGLEPEAMKRRDQRRRRVQEALGATDQQWGDWRWQVRAIIEDSERLAAAVTLREHERAAVERAVGSGQPFGITPYYASLMDDDPESGRDRAVRAQVIPPVSYVDCMAFHGDRRAEAFDFMREADTSPVDLVTRRYPAIAILKPFNTCPQICVYCQRNWEIERAMAPGAMASRADLEKALGWIREHPAIKEVLVTGGDPLAMGDGPLERIMRGVADIPHVELIRIGTRTPVTLPMRITSALARMLGSFREPGVREVCLVTHVEHVSEVTPEFVAAVDRLRRRGLSVYNQLVFTFYVSRRFESAALRRLLRKCGVEPYYTFAPKAKEEMDEYRVPIARIMQEQQEEARLLPGMRRTDAPVYNVPGLGKNHLRAAQNRDVVSILPDGSRVYEFHPWEKNIVERDSYIGQDVPILTYLERLAAIGEDPAEYSSIWYYY</sequence>
<name>A0ABR9H3V7_9BACT</name>
<protein>
    <submittedName>
        <fullName evidence="11">Lysine 2,3-aminomutase</fullName>
        <ecNumber evidence="11">5.4.3.2</ecNumber>
    </submittedName>
</protein>
<evidence type="ECO:0000256" key="2">
    <source>
        <dbReference type="ARBA" id="ARBA00001966"/>
    </source>
</evidence>
<evidence type="ECO:0000259" key="10">
    <source>
        <dbReference type="Pfam" id="PF04055"/>
    </source>
</evidence>